<accession>A0A819W1Y4</accession>
<dbReference type="SUPFAM" id="SSF53448">
    <property type="entry name" value="Nucleotide-diphospho-sugar transferases"/>
    <property type="match status" value="1"/>
</dbReference>
<dbReference type="Proteomes" id="UP000663868">
    <property type="component" value="Unassembled WGS sequence"/>
</dbReference>
<protein>
    <submittedName>
        <fullName evidence="13">Uncharacterized protein</fullName>
    </submittedName>
</protein>
<keyword evidence="5 11" id="KW-0812">Transmembrane</keyword>
<evidence type="ECO:0000256" key="11">
    <source>
        <dbReference type="SAM" id="Phobius"/>
    </source>
</evidence>
<evidence type="ECO:0000313" key="12">
    <source>
        <dbReference type="EMBL" id="CAF0802782.1"/>
    </source>
</evidence>
<dbReference type="Proteomes" id="UP000663860">
    <property type="component" value="Unassembled WGS sequence"/>
</dbReference>
<feature type="transmembrane region" description="Helical" evidence="11">
    <location>
        <begin position="12"/>
        <end position="38"/>
    </location>
</feature>
<organism evidence="13 14">
    <name type="scientific">Adineta steineri</name>
    <dbReference type="NCBI Taxonomy" id="433720"/>
    <lineage>
        <taxon>Eukaryota</taxon>
        <taxon>Metazoa</taxon>
        <taxon>Spiralia</taxon>
        <taxon>Gnathifera</taxon>
        <taxon>Rotifera</taxon>
        <taxon>Eurotatoria</taxon>
        <taxon>Bdelloidea</taxon>
        <taxon>Adinetida</taxon>
        <taxon>Adinetidae</taxon>
        <taxon>Adineta</taxon>
    </lineage>
</organism>
<comment type="subcellular location">
    <subcellularLocation>
        <location evidence="10">Endomembrane system</location>
        <topology evidence="10">Single-pass membrane protein</topology>
    </subcellularLocation>
    <subcellularLocation>
        <location evidence="1">Golgi apparatus membrane</location>
    </subcellularLocation>
    <subcellularLocation>
        <location evidence="2">Membrane</location>
        <topology evidence="2">Single-pass type II membrane protein</topology>
    </subcellularLocation>
</comment>
<proteinExistence type="inferred from homology"/>
<evidence type="ECO:0000256" key="7">
    <source>
        <dbReference type="ARBA" id="ARBA00022989"/>
    </source>
</evidence>
<dbReference type="EMBL" id="CAJNOE010000045">
    <property type="protein sequence ID" value="CAF0802782.1"/>
    <property type="molecule type" value="Genomic_DNA"/>
</dbReference>
<dbReference type="Pfam" id="PF11051">
    <property type="entry name" value="Mannosyl_trans3"/>
    <property type="match status" value="1"/>
</dbReference>
<dbReference type="GO" id="GO:0046354">
    <property type="term" value="P:mannan biosynthetic process"/>
    <property type="evidence" value="ECO:0007669"/>
    <property type="project" value="TreeGrafter"/>
</dbReference>
<dbReference type="GO" id="GO:0000026">
    <property type="term" value="F:alpha-1,2-mannosyltransferase activity"/>
    <property type="evidence" value="ECO:0007669"/>
    <property type="project" value="TreeGrafter"/>
</dbReference>
<name>A0A819W1Y4_9BILA</name>
<keyword evidence="4" id="KW-0808">Transferase</keyword>
<evidence type="ECO:0000256" key="6">
    <source>
        <dbReference type="ARBA" id="ARBA00022968"/>
    </source>
</evidence>
<dbReference type="PANTHER" id="PTHR31646:SF1">
    <property type="entry name" value="ALPHA-1,2-MANNOSYLTRANSFERASE MNN2"/>
    <property type="match status" value="1"/>
</dbReference>
<sequence length="279" mass="32061">MGETVADKTSKILAFVAVGFGVIALILCCVGVGTTHWLCNFCNRYLVDDHKLRQPTEKKNYTLCPYYVTHHPLAHVSEVTLTEAESSQAKSRWQTFVRTISAYPSNKYYGRGIVSSASSGFDRCRRLIASIKLLRWMGCRLPVEVFMYPGELRTDEIREFETVPGVTVRILKHNISQINSKTGSFAIKPASILHSSFEHVLWLDSDNIAVRDPEYLFDLPHYTRSTAMFWPDFWSTPGKNAIWKILDMPCRAGEYEQESYDFKGSLWRQRYFQTFVESP</sequence>
<evidence type="ECO:0000313" key="13">
    <source>
        <dbReference type="EMBL" id="CAF4117576.1"/>
    </source>
</evidence>
<evidence type="ECO:0000256" key="2">
    <source>
        <dbReference type="ARBA" id="ARBA00004606"/>
    </source>
</evidence>
<dbReference type="EMBL" id="CAJOBB010005149">
    <property type="protein sequence ID" value="CAF4117576.1"/>
    <property type="molecule type" value="Genomic_DNA"/>
</dbReference>
<dbReference type="AlphaFoldDB" id="A0A819W1Y4"/>
<comment type="similarity">
    <text evidence="3">Belongs to the MNN1/MNT family.</text>
</comment>
<reference evidence="13" key="1">
    <citation type="submission" date="2021-02" db="EMBL/GenBank/DDBJ databases">
        <authorList>
            <person name="Nowell W R."/>
        </authorList>
    </citation>
    <scope>NUCLEOTIDE SEQUENCE</scope>
</reference>
<evidence type="ECO:0000256" key="10">
    <source>
        <dbReference type="ARBA" id="ARBA00037847"/>
    </source>
</evidence>
<dbReference type="InterPro" id="IPR029044">
    <property type="entry name" value="Nucleotide-diphossugar_trans"/>
</dbReference>
<comment type="caution">
    <text evidence="13">The sequence shown here is derived from an EMBL/GenBank/DDBJ whole genome shotgun (WGS) entry which is preliminary data.</text>
</comment>
<keyword evidence="8" id="KW-0333">Golgi apparatus</keyword>
<keyword evidence="7 11" id="KW-1133">Transmembrane helix</keyword>
<dbReference type="PANTHER" id="PTHR31646">
    <property type="entry name" value="ALPHA-1,2-MANNOSYLTRANSFERASE MNN2"/>
    <property type="match status" value="1"/>
</dbReference>
<gene>
    <name evidence="12" type="ORF">IZO911_LOCUS7024</name>
    <name evidence="13" type="ORF">KXQ929_LOCUS35448</name>
</gene>
<evidence type="ECO:0000256" key="4">
    <source>
        <dbReference type="ARBA" id="ARBA00022679"/>
    </source>
</evidence>
<evidence type="ECO:0000256" key="1">
    <source>
        <dbReference type="ARBA" id="ARBA00004394"/>
    </source>
</evidence>
<evidence type="ECO:0000256" key="5">
    <source>
        <dbReference type="ARBA" id="ARBA00022692"/>
    </source>
</evidence>
<evidence type="ECO:0000256" key="9">
    <source>
        <dbReference type="ARBA" id="ARBA00023136"/>
    </source>
</evidence>
<keyword evidence="9 11" id="KW-0472">Membrane</keyword>
<evidence type="ECO:0000313" key="14">
    <source>
        <dbReference type="Proteomes" id="UP000663868"/>
    </source>
</evidence>
<keyword evidence="6" id="KW-0735">Signal-anchor</keyword>
<evidence type="ECO:0000256" key="8">
    <source>
        <dbReference type="ARBA" id="ARBA00023034"/>
    </source>
</evidence>
<evidence type="ECO:0000256" key="3">
    <source>
        <dbReference type="ARBA" id="ARBA00009105"/>
    </source>
</evidence>
<dbReference type="InterPro" id="IPR022751">
    <property type="entry name" value="Alpha_mannosyltransferase"/>
</dbReference>
<dbReference type="GO" id="GO:0000139">
    <property type="term" value="C:Golgi membrane"/>
    <property type="evidence" value="ECO:0007669"/>
    <property type="project" value="UniProtKB-SubCell"/>
</dbReference>